<protein>
    <submittedName>
        <fullName evidence="1">Uncharacterized protein</fullName>
    </submittedName>
</protein>
<dbReference type="AlphaFoldDB" id="A0A5B7DLH9"/>
<evidence type="ECO:0000313" key="2">
    <source>
        <dbReference type="Proteomes" id="UP000324222"/>
    </source>
</evidence>
<accession>A0A5B7DLH9</accession>
<dbReference type="Proteomes" id="UP000324222">
    <property type="component" value="Unassembled WGS sequence"/>
</dbReference>
<sequence>MFLRPHQDSGVLQSAVQLAGISFLRETLRKGEQWGCVRVRRLLLEACGIARGGGGAPAGSEESPSLLYSATRIYSSSHAPQNISPQDILMFHTRKESEGNK</sequence>
<proteinExistence type="predicted"/>
<organism evidence="1 2">
    <name type="scientific">Portunus trituberculatus</name>
    <name type="common">Swimming crab</name>
    <name type="synonym">Neptunus trituberculatus</name>
    <dbReference type="NCBI Taxonomy" id="210409"/>
    <lineage>
        <taxon>Eukaryota</taxon>
        <taxon>Metazoa</taxon>
        <taxon>Ecdysozoa</taxon>
        <taxon>Arthropoda</taxon>
        <taxon>Crustacea</taxon>
        <taxon>Multicrustacea</taxon>
        <taxon>Malacostraca</taxon>
        <taxon>Eumalacostraca</taxon>
        <taxon>Eucarida</taxon>
        <taxon>Decapoda</taxon>
        <taxon>Pleocyemata</taxon>
        <taxon>Brachyura</taxon>
        <taxon>Eubrachyura</taxon>
        <taxon>Portunoidea</taxon>
        <taxon>Portunidae</taxon>
        <taxon>Portuninae</taxon>
        <taxon>Portunus</taxon>
    </lineage>
</organism>
<evidence type="ECO:0000313" key="1">
    <source>
        <dbReference type="EMBL" id="MPC22421.1"/>
    </source>
</evidence>
<keyword evidence="2" id="KW-1185">Reference proteome</keyword>
<comment type="caution">
    <text evidence="1">The sequence shown here is derived from an EMBL/GenBank/DDBJ whole genome shotgun (WGS) entry which is preliminary data.</text>
</comment>
<dbReference type="EMBL" id="VSRR010001086">
    <property type="protein sequence ID" value="MPC22421.1"/>
    <property type="molecule type" value="Genomic_DNA"/>
</dbReference>
<name>A0A5B7DLH9_PORTR</name>
<reference evidence="1 2" key="1">
    <citation type="submission" date="2019-05" db="EMBL/GenBank/DDBJ databases">
        <title>Another draft genome of Portunus trituberculatus and its Hox gene families provides insights of decapod evolution.</title>
        <authorList>
            <person name="Jeong J.-H."/>
            <person name="Song I."/>
            <person name="Kim S."/>
            <person name="Choi T."/>
            <person name="Kim D."/>
            <person name="Ryu S."/>
            <person name="Kim W."/>
        </authorList>
    </citation>
    <scope>NUCLEOTIDE SEQUENCE [LARGE SCALE GENOMIC DNA]</scope>
    <source>
        <tissue evidence="1">Muscle</tissue>
    </source>
</reference>
<gene>
    <name evidence="1" type="ORF">E2C01_015434</name>
</gene>